<dbReference type="SUPFAM" id="SSF55120">
    <property type="entry name" value="Pseudouridine synthase"/>
    <property type="match status" value="1"/>
</dbReference>
<dbReference type="Pfam" id="PF00849">
    <property type="entry name" value="PseudoU_synth_2"/>
    <property type="match status" value="1"/>
</dbReference>
<evidence type="ECO:0000256" key="1">
    <source>
        <dbReference type="SAM" id="MobiDB-lite"/>
    </source>
</evidence>
<feature type="domain" description="Pseudouridine synthase RsuA/RluA-like" evidence="2">
    <location>
        <begin position="100"/>
        <end position="251"/>
    </location>
</feature>
<dbReference type="Proteomes" id="UP000294593">
    <property type="component" value="Unassembled WGS sequence"/>
</dbReference>
<protein>
    <submittedName>
        <fullName evidence="3">tRNA pseudouridine32 synthase/23S rRNA pseudouridine746 synthase</fullName>
    </submittedName>
</protein>
<feature type="region of interest" description="Disordered" evidence="1">
    <location>
        <begin position="308"/>
        <end position="329"/>
    </location>
</feature>
<dbReference type="InterPro" id="IPR020103">
    <property type="entry name" value="PsdUridine_synth_cat_dom_sf"/>
</dbReference>
<evidence type="ECO:0000259" key="2">
    <source>
        <dbReference type="Pfam" id="PF00849"/>
    </source>
</evidence>
<sequence>MSRPTRILLPTRDGVSASTVATPPGPWATVLDFLCERIPAVAREDWAQRMARGEVLDAQGQAVPPGAPHRAQTRLHYWRSLPFEHRIPFEETIVFQDAFLVVADKPHFLPVTPKGRYLHETLLVRLKKRTGIDTLVPMHRIDRETAGLVVFTVQPHTRNAYQGLLRDLRVHKTYEAIAPWREGLAWPQRRISRLAESLHFMAMHEVGGAPNADTLIEVMAVSDMRAGPRLAHYRLTPRTGQKHQLRAHMNALGLPILGDQIYPELQPALPPGQAPDFSRPLQLLAKSLRFTDPITGEARAFESLRRLQLPEGPPTCPQPCARDLPPTPR</sequence>
<dbReference type="OrthoDB" id="9785808at2"/>
<gene>
    <name evidence="3" type="ORF">EV672_106157</name>
</gene>
<dbReference type="Gene3D" id="3.30.2350.10">
    <property type="entry name" value="Pseudouridine synthase"/>
    <property type="match status" value="1"/>
</dbReference>
<dbReference type="AlphaFoldDB" id="A0A4R6R9B2"/>
<evidence type="ECO:0000313" key="3">
    <source>
        <dbReference type="EMBL" id="TDP82196.1"/>
    </source>
</evidence>
<dbReference type="GO" id="GO:0009982">
    <property type="term" value="F:pseudouridine synthase activity"/>
    <property type="evidence" value="ECO:0007669"/>
    <property type="project" value="InterPro"/>
</dbReference>
<proteinExistence type="predicted"/>
<dbReference type="GO" id="GO:0000455">
    <property type="term" value="P:enzyme-directed rRNA pseudouridine synthesis"/>
    <property type="evidence" value="ECO:0007669"/>
    <property type="project" value="TreeGrafter"/>
</dbReference>
<dbReference type="PANTHER" id="PTHR21600">
    <property type="entry name" value="MITOCHONDRIAL RNA PSEUDOURIDINE SYNTHASE"/>
    <property type="match status" value="1"/>
</dbReference>
<accession>A0A4R6R9B2</accession>
<dbReference type="GO" id="GO:0003723">
    <property type="term" value="F:RNA binding"/>
    <property type="evidence" value="ECO:0007669"/>
    <property type="project" value="InterPro"/>
</dbReference>
<comment type="caution">
    <text evidence="3">The sequence shown here is derived from an EMBL/GenBank/DDBJ whole genome shotgun (WGS) entry which is preliminary data.</text>
</comment>
<keyword evidence="4" id="KW-1185">Reference proteome</keyword>
<dbReference type="EMBL" id="SNXW01000006">
    <property type="protein sequence ID" value="TDP82196.1"/>
    <property type="molecule type" value="Genomic_DNA"/>
</dbReference>
<evidence type="ECO:0000313" key="4">
    <source>
        <dbReference type="Proteomes" id="UP000294593"/>
    </source>
</evidence>
<organism evidence="3 4">
    <name type="scientific">Aquabacterium commune</name>
    <dbReference type="NCBI Taxonomy" id="70586"/>
    <lineage>
        <taxon>Bacteria</taxon>
        <taxon>Pseudomonadati</taxon>
        <taxon>Pseudomonadota</taxon>
        <taxon>Betaproteobacteria</taxon>
        <taxon>Burkholderiales</taxon>
        <taxon>Aquabacterium</taxon>
    </lineage>
</organism>
<name>A0A4R6R9B2_9BURK</name>
<dbReference type="GO" id="GO:0140098">
    <property type="term" value="F:catalytic activity, acting on RNA"/>
    <property type="evidence" value="ECO:0007669"/>
    <property type="project" value="UniProtKB-ARBA"/>
</dbReference>
<dbReference type="PANTHER" id="PTHR21600:SF84">
    <property type="entry name" value="PSEUDOURIDINE SYNTHASE RSUA_RLUA-LIKE DOMAIN-CONTAINING PROTEIN"/>
    <property type="match status" value="1"/>
</dbReference>
<reference evidence="3 4" key="1">
    <citation type="submission" date="2019-03" db="EMBL/GenBank/DDBJ databases">
        <title>Genomic Encyclopedia of Type Strains, Phase IV (KMG-IV): sequencing the most valuable type-strain genomes for metagenomic binning, comparative biology and taxonomic classification.</title>
        <authorList>
            <person name="Goeker M."/>
        </authorList>
    </citation>
    <scope>NUCLEOTIDE SEQUENCE [LARGE SCALE GENOMIC DNA]</scope>
    <source>
        <strain evidence="3 4">DSM 11901</strain>
    </source>
</reference>
<dbReference type="InterPro" id="IPR050188">
    <property type="entry name" value="RluA_PseudoU_synthase"/>
</dbReference>
<dbReference type="RefSeq" id="WP_133609402.1">
    <property type="nucleotide sequence ID" value="NZ_SNXW01000006.1"/>
</dbReference>
<dbReference type="InterPro" id="IPR006145">
    <property type="entry name" value="PsdUridine_synth_RsuA/RluA"/>
</dbReference>